<evidence type="ECO:0000256" key="7">
    <source>
        <dbReference type="ARBA" id="ARBA00022723"/>
    </source>
</evidence>
<dbReference type="InterPro" id="IPR020568">
    <property type="entry name" value="Ribosomal_Su5_D2-typ_SF"/>
</dbReference>
<keyword evidence="7" id="KW-0479">Metal-binding</keyword>
<dbReference type="GO" id="GO:0103117">
    <property type="term" value="F:UDP-3-O-acyl-N-acetylglucosamine deacetylase activity"/>
    <property type="evidence" value="ECO:0007669"/>
    <property type="project" value="UniProtKB-EC"/>
</dbReference>
<dbReference type="Proteomes" id="UP000279271">
    <property type="component" value="Unassembled WGS sequence"/>
</dbReference>
<dbReference type="InterPro" id="IPR015870">
    <property type="entry name" value="UDP-acyl_N-AcGlcN_deAcase_N"/>
</dbReference>
<dbReference type="Gene3D" id="1.25.40.20">
    <property type="entry name" value="Ankyrin repeat-containing domain"/>
    <property type="match status" value="1"/>
</dbReference>
<reference evidence="16" key="1">
    <citation type="journal article" date="2018" name="Algal Res.">
        <title>Characterization of plant carbon substrate utilization by Auxenochlorella protothecoides.</title>
        <authorList>
            <person name="Vogler B.W."/>
            <person name="Starkenburg S.R."/>
            <person name="Sudasinghe N."/>
            <person name="Schambach J.Y."/>
            <person name="Rollin J.A."/>
            <person name="Pattathil S."/>
            <person name="Barry A.N."/>
        </authorList>
    </citation>
    <scope>NUCLEOTIDE SEQUENCE [LARGE SCALE GENOMIC DNA]</scope>
    <source>
        <strain evidence="16">UTEX 25</strain>
    </source>
</reference>
<dbReference type="Pfam" id="PF12796">
    <property type="entry name" value="Ank_2"/>
    <property type="match status" value="1"/>
</dbReference>
<dbReference type="Gene3D" id="3.30.230.20">
    <property type="entry name" value="lpxc deacetylase, domain 1"/>
    <property type="match status" value="2"/>
</dbReference>
<sequence>VRAAARAVEAEVVGGAQDGEEGSWDEGGDDDADMDPEKAQPDPEAFPLPQAYQQTLRRSLTLGGIGLHTGEYAYVRVRPALAGEGRYFVRVPPGTNAGRFVVEEPEPRTLEDLDIDAPEDDPYEDERSEVFFEWLAARGAGYEGNLDDFSEEHGKDFEALFNKEDALDDSTLPDEEVQARGAHEAWVPACIASASAASAHHTKLQREDVSILSPEALLSTLEACGIDNARIEIEGGSEVPVIDGSAMGWAVELRSVGVRPCGPQSTRAVWLSPPQPLTVGDGDAFITFYPGDVMKLTAGVEFEAPAIGRQWHTWSPDQDEHFRYEVAPARRCFDSPEEVEALTQEGLLRGGADFVALVAQRQDWYDDSLLRFPVDDSEAARHAIQSLLGVLALAALPGSRALPLGHTVMYRAGLPLQLEFARALRRELTQLAAETGAEGQGPIPAIADGARTPIRNWSGHCTMEKNPWYKNVQGPFLQWQGPTGIKADGGGCTRGRGLVGSMTVHRAAHSRDKDAIIRAVDAGADVNEVEAAGNTPLHSAAYEGWTEGCELLLSLGAKIDASNNAGDRPWHWARNMGHQEVQDFLEQNGASTEQGQVLVQDHVPKVKDFFQKECWAHHPKPHAEYMDWRKKEDEAYEAERAKLIPGIRFTALWTGGGVGLEQGKADGLGQWGRGQGIRAHQPSPAQR</sequence>
<dbReference type="PROSITE" id="PS50297">
    <property type="entry name" value="ANK_REP_REGION"/>
    <property type="match status" value="1"/>
</dbReference>
<evidence type="ECO:0000256" key="3">
    <source>
        <dbReference type="ARBA" id="ARBA00006170"/>
    </source>
</evidence>
<comment type="catalytic activity">
    <reaction evidence="11">
        <text>a UDP-3-O-[(3R)-3-hydroxyacyl]-N-acetyl-alpha-D-glucosamine + H2O = a UDP-3-O-[(3R)-3-hydroxyacyl]-alpha-D-glucosamine + acetate</text>
        <dbReference type="Rhea" id="RHEA:67816"/>
        <dbReference type="ChEBI" id="CHEBI:15377"/>
        <dbReference type="ChEBI" id="CHEBI:30089"/>
        <dbReference type="ChEBI" id="CHEBI:137740"/>
        <dbReference type="ChEBI" id="CHEBI:173225"/>
        <dbReference type="EC" id="3.5.1.108"/>
    </reaction>
</comment>
<dbReference type="InterPro" id="IPR011334">
    <property type="entry name" value="UDP-acyl_GlcNac_deAcase_C"/>
</dbReference>
<evidence type="ECO:0000256" key="13">
    <source>
        <dbReference type="PROSITE-ProRule" id="PRU00023"/>
    </source>
</evidence>
<evidence type="ECO:0000256" key="8">
    <source>
        <dbReference type="ARBA" id="ARBA00022801"/>
    </source>
</evidence>
<feature type="compositionally biased region" description="Acidic residues" evidence="14">
    <location>
        <begin position="18"/>
        <end position="34"/>
    </location>
</feature>
<evidence type="ECO:0000256" key="12">
    <source>
        <dbReference type="ARBA" id="ARBA00024987"/>
    </source>
</evidence>
<dbReference type="Gene3D" id="3.30.1700.10">
    <property type="entry name" value="lpxc deacetylase, domain 2"/>
    <property type="match status" value="1"/>
</dbReference>
<accession>A0A3M7L3U8</accession>
<dbReference type="UniPathway" id="UPA00359">
    <property type="reaction ID" value="UER00478"/>
</dbReference>
<dbReference type="GO" id="GO:0016020">
    <property type="term" value="C:membrane"/>
    <property type="evidence" value="ECO:0007669"/>
    <property type="project" value="GOC"/>
</dbReference>
<evidence type="ECO:0000256" key="11">
    <source>
        <dbReference type="ARBA" id="ARBA00024535"/>
    </source>
</evidence>
<evidence type="ECO:0000256" key="9">
    <source>
        <dbReference type="ARBA" id="ARBA00022833"/>
    </source>
</evidence>
<organism evidence="15 16">
    <name type="scientific">Auxenochlorella protothecoides</name>
    <name type="common">Green microalga</name>
    <name type="synonym">Chlorella protothecoides</name>
    <dbReference type="NCBI Taxonomy" id="3075"/>
    <lineage>
        <taxon>Eukaryota</taxon>
        <taxon>Viridiplantae</taxon>
        <taxon>Chlorophyta</taxon>
        <taxon>core chlorophytes</taxon>
        <taxon>Trebouxiophyceae</taxon>
        <taxon>Chlorellales</taxon>
        <taxon>Chlorellaceae</taxon>
        <taxon>Auxenochlorella</taxon>
    </lineage>
</organism>
<dbReference type="SUPFAM" id="SSF54211">
    <property type="entry name" value="Ribosomal protein S5 domain 2-like"/>
    <property type="match status" value="3"/>
</dbReference>
<dbReference type="EC" id="3.5.1.108" evidence="4"/>
<dbReference type="InterPro" id="IPR002110">
    <property type="entry name" value="Ankyrin_rpt"/>
</dbReference>
<evidence type="ECO:0000256" key="6">
    <source>
        <dbReference type="ARBA" id="ARBA00022556"/>
    </source>
</evidence>
<dbReference type="AlphaFoldDB" id="A0A3M7L3U8"/>
<comment type="function">
    <text evidence="12">Involved in the biosynthesis of lipid A, a phosphorylated glycolipid that in bacteria anchors the lipopolysaccharide to the outer membrane of the cell. Lipid A-like molecules in plants may serve as structural components of the outer membranes of mitochondria and/or chloroplasts, or may be involved in signal transduction or plant defense responses.</text>
</comment>
<keyword evidence="10" id="KW-0443">Lipid metabolism</keyword>
<comment type="pathway">
    <text evidence="2">Glycolipid biosynthesis; lipid IV(A) biosynthesis; lipid IV(A) from (3R)-3-hydroxytetradecanoyl-[acyl-carrier-protein] and UDP-N-acetyl-alpha-D-glucosamine: step 2/6.</text>
</comment>
<dbReference type="InterPro" id="IPR004463">
    <property type="entry name" value="UDP-acyl_GlcNac_deAcase"/>
</dbReference>
<dbReference type="Pfam" id="PF03331">
    <property type="entry name" value="LpxC"/>
    <property type="match status" value="2"/>
</dbReference>
<keyword evidence="6" id="KW-0441">Lipid A biosynthesis</keyword>
<evidence type="ECO:0000256" key="10">
    <source>
        <dbReference type="ARBA" id="ARBA00023098"/>
    </source>
</evidence>
<feature type="region of interest" description="Disordered" evidence="14">
    <location>
        <begin position="1"/>
        <end position="46"/>
    </location>
</feature>
<feature type="non-terminal residue" evidence="15">
    <location>
        <position position="1"/>
    </location>
</feature>
<dbReference type="PANTHER" id="PTHR33694">
    <property type="entry name" value="UDP-3-O-ACYL-N-ACETYLGLUCOSAMINE DEACETYLASE 1, MITOCHONDRIAL-RELATED"/>
    <property type="match status" value="1"/>
</dbReference>
<keyword evidence="9" id="KW-0862">Zinc</keyword>
<comment type="cofactor">
    <cofactor evidence="1">
        <name>Zn(2+)</name>
        <dbReference type="ChEBI" id="CHEBI:29105"/>
    </cofactor>
</comment>
<evidence type="ECO:0000256" key="2">
    <source>
        <dbReference type="ARBA" id="ARBA00005002"/>
    </source>
</evidence>
<protein>
    <recommendedName>
        <fullName evidence="4">UDP-3-O-acyl-N-acetylglucosamine deacetylase</fullName>
        <ecNumber evidence="4">3.5.1.108</ecNumber>
    </recommendedName>
</protein>
<feature type="compositionally biased region" description="Low complexity" evidence="14">
    <location>
        <begin position="1"/>
        <end position="15"/>
    </location>
</feature>
<dbReference type="EMBL" id="QOKY01000128">
    <property type="protein sequence ID" value="RMZ57398.1"/>
    <property type="molecule type" value="Genomic_DNA"/>
</dbReference>
<evidence type="ECO:0000313" key="15">
    <source>
        <dbReference type="EMBL" id="RMZ57398.1"/>
    </source>
</evidence>
<dbReference type="GO" id="GO:2001289">
    <property type="term" value="P:lipid X metabolic process"/>
    <property type="evidence" value="ECO:0007669"/>
    <property type="project" value="UniProtKB-ARBA"/>
</dbReference>
<gene>
    <name evidence="15" type="ORF">APUTEX25_004232</name>
</gene>
<comment type="similarity">
    <text evidence="3">Belongs to the LpxC family.</text>
</comment>
<dbReference type="SMART" id="SM00248">
    <property type="entry name" value="ANK"/>
    <property type="match status" value="3"/>
</dbReference>
<comment type="caution">
    <text evidence="15">The sequence shown here is derived from an EMBL/GenBank/DDBJ whole genome shotgun (WGS) entry which is preliminary data.</text>
</comment>
<name>A0A3M7L3U8_AUXPR</name>
<keyword evidence="13" id="KW-0040">ANK repeat</keyword>
<dbReference type="GO" id="GO:0046872">
    <property type="term" value="F:metal ion binding"/>
    <property type="evidence" value="ECO:0007669"/>
    <property type="project" value="UniProtKB-KW"/>
</dbReference>
<feature type="repeat" description="ANK" evidence="13">
    <location>
        <begin position="532"/>
        <end position="564"/>
    </location>
</feature>
<evidence type="ECO:0000256" key="14">
    <source>
        <dbReference type="SAM" id="MobiDB-lite"/>
    </source>
</evidence>
<feature type="region of interest" description="Disordered" evidence="14">
    <location>
        <begin position="664"/>
        <end position="687"/>
    </location>
</feature>
<keyword evidence="8" id="KW-0378">Hydrolase</keyword>
<dbReference type="GO" id="GO:0009245">
    <property type="term" value="P:lipid A biosynthetic process"/>
    <property type="evidence" value="ECO:0007669"/>
    <property type="project" value="UniProtKB-KW"/>
</dbReference>
<keyword evidence="5" id="KW-0444">Lipid biosynthesis</keyword>
<evidence type="ECO:0000313" key="16">
    <source>
        <dbReference type="Proteomes" id="UP000279271"/>
    </source>
</evidence>
<dbReference type="PROSITE" id="PS50088">
    <property type="entry name" value="ANK_REPEAT"/>
    <property type="match status" value="1"/>
</dbReference>
<evidence type="ECO:0000256" key="4">
    <source>
        <dbReference type="ARBA" id="ARBA00012745"/>
    </source>
</evidence>
<dbReference type="InterPro" id="IPR036770">
    <property type="entry name" value="Ankyrin_rpt-contain_sf"/>
</dbReference>
<proteinExistence type="inferred from homology"/>
<dbReference type="PANTHER" id="PTHR33694:SF1">
    <property type="entry name" value="UDP-3-O-ACYL-N-ACETYLGLUCOSAMINE DEACETYLASE 1, MITOCHONDRIAL-RELATED"/>
    <property type="match status" value="1"/>
</dbReference>
<feature type="non-terminal residue" evidence="15">
    <location>
        <position position="687"/>
    </location>
</feature>
<evidence type="ECO:0000256" key="5">
    <source>
        <dbReference type="ARBA" id="ARBA00022516"/>
    </source>
</evidence>
<dbReference type="SUPFAM" id="SSF48403">
    <property type="entry name" value="Ankyrin repeat"/>
    <property type="match status" value="1"/>
</dbReference>
<evidence type="ECO:0000256" key="1">
    <source>
        <dbReference type="ARBA" id="ARBA00001947"/>
    </source>
</evidence>